<evidence type="ECO:0000313" key="7">
    <source>
        <dbReference type="EMBL" id="SEB72587.1"/>
    </source>
</evidence>
<dbReference type="EMBL" id="FNSH01000001">
    <property type="protein sequence ID" value="SEB72587.1"/>
    <property type="molecule type" value="Genomic_DNA"/>
</dbReference>
<evidence type="ECO:0000256" key="3">
    <source>
        <dbReference type="ARBA" id="ARBA00022777"/>
    </source>
</evidence>
<proteinExistence type="predicted"/>
<keyword evidence="5" id="KW-0812">Transmembrane</keyword>
<dbReference type="RefSeq" id="WP_002562885.1">
    <property type="nucleotide sequence ID" value="NZ_FNSH01000001.1"/>
</dbReference>
<dbReference type="Gene3D" id="3.30.450.40">
    <property type="match status" value="1"/>
</dbReference>
<dbReference type="InterPro" id="IPR029016">
    <property type="entry name" value="GAF-like_dom_sf"/>
</dbReference>
<dbReference type="PROSITE" id="PS50109">
    <property type="entry name" value="HIS_KIN"/>
    <property type="match status" value="1"/>
</dbReference>
<dbReference type="PANTHER" id="PTHR34220:SF7">
    <property type="entry name" value="SENSOR HISTIDINE KINASE YPDA"/>
    <property type="match status" value="1"/>
</dbReference>
<keyword evidence="5" id="KW-1133">Transmembrane helix</keyword>
<reference evidence="7 8" key="1">
    <citation type="submission" date="2016-10" db="EMBL/GenBank/DDBJ databases">
        <authorList>
            <person name="Varghese N."/>
            <person name="Submissions S."/>
        </authorList>
    </citation>
    <scope>NUCLEOTIDE SEQUENCE [LARGE SCALE GENOMIC DNA]</scope>
    <source>
        <strain evidence="7 8">DSM 20586</strain>
    </source>
</reference>
<dbReference type="GO" id="GO:0016020">
    <property type="term" value="C:membrane"/>
    <property type="evidence" value="ECO:0007669"/>
    <property type="project" value="InterPro"/>
</dbReference>
<dbReference type="InterPro" id="IPR010559">
    <property type="entry name" value="Sig_transdc_His_kin_internal"/>
</dbReference>
<evidence type="ECO:0000256" key="4">
    <source>
        <dbReference type="ARBA" id="ARBA00023012"/>
    </source>
</evidence>
<dbReference type="SMART" id="SM00387">
    <property type="entry name" value="HATPase_c"/>
    <property type="match status" value="1"/>
</dbReference>
<dbReference type="InterPro" id="IPR050640">
    <property type="entry name" value="Bact_2-comp_sensor_kinase"/>
</dbReference>
<keyword evidence="4" id="KW-0902">Two-component regulatory system</keyword>
<comment type="catalytic activity">
    <reaction evidence="1">
        <text>ATP + protein L-histidine = ADP + protein N-phospho-L-histidine.</text>
        <dbReference type="EC" id="2.7.13.3"/>
    </reaction>
</comment>
<evidence type="ECO:0000313" key="8">
    <source>
        <dbReference type="Proteomes" id="UP000183687"/>
    </source>
</evidence>
<dbReference type="Pfam" id="PF02518">
    <property type="entry name" value="HATPase_c"/>
    <property type="match status" value="1"/>
</dbReference>
<keyword evidence="5" id="KW-0472">Membrane</keyword>
<dbReference type="PANTHER" id="PTHR34220">
    <property type="entry name" value="SENSOR HISTIDINE KINASE YPDA"/>
    <property type="match status" value="1"/>
</dbReference>
<comment type="caution">
    <text evidence="7">The sequence shown here is derived from an EMBL/GenBank/DDBJ whole genome shotgun (WGS) entry which is preliminary data.</text>
</comment>
<dbReference type="Pfam" id="PF06580">
    <property type="entry name" value="His_kinase"/>
    <property type="match status" value="1"/>
</dbReference>
<keyword evidence="3 7" id="KW-0418">Kinase</keyword>
<dbReference type="PRINTS" id="PR00344">
    <property type="entry name" value="BCTRLSENSOR"/>
</dbReference>
<dbReference type="EC" id="2.7.13.3" evidence="2"/>
<name>A0AB38A6R1_9ACTN</name>
<dbReference type="SUPFAM" id="SSF55781">
    <property type="entry name" value="GAF domain-like"/>
    <property type="match status" value="1"/>
</dbReference>
<dbReference type="InterPro" id="IPR004358">
    <property type="entry name" value="Sig_transdc_His_kin-like_C"/>
</dbReference>
<gene>
    <name evidence="7" type="ORF">SAMN04489746_0954</name>
</gene>
<evidence type="ECO:0000259" key="6">
    <source>
        <dbReference type="PROSITE" id="PS50109"/>
    </source>
</evidence>
<feature type="transmembrane region" description="Helical" evidence="5">
    <location>
        <begin position="38"/>
        <end position="60"/>
    </location>
</feature>
<protein>
    <recommendedName>
        <fullName evidence="2">histidine kinase</fullName>
        <ecNumber evidence="2">2.7.13.3</ecNumber>
    </recommendedName>
</protein>
<keyword evidence="3 7" id="KW-0808">Transferase</keyword>
<sequence>MRRIDEHGYQILFILGSVLGIITILFLSYALIEDMDLQLAIIVLIAISSILILVLGGIFYPQEIRTNTTRQVLHAAYHISEVLQDGLNYNNANAICKIMLKYADADAVVITNTHTVLGYEGKMASEYPLGTPIHTSATKEVLQTGTTTLFKQITTVGAAGTHTIPAGIVGPLKVRDEVIGVVKFYYHNPRRANRTQFALVKGLSNLLSIQLSAEELERQAELTAKAEVKALQAQINPHFLFNILNTMASLTRTNPMRARTLLREFATFYRQTLENSEALISIEKELEQTRRYLSFEHARFGEDRIIEREYVEPGCGQIQVPAFIIQPIVENAVRHAMRDDGPLHIDIHIATEGDDIMISVTDDGLGMDEEAASRLAGEPVSPDATSEKGTGIAMRNVQERIEHIFGADSGIEIMSRPDEGTSITIRLANAVANKL</sequence>
<dbReference type="SUPFAM" id="SSF55874">
    <property type="entry name" value="ATPase domain of HSP90 chaperone/DNA topoisomerase II/histidine kinase"/>
    <property type="match status" value="1"/>
</dbReference>
<feature type="transmembrane region" description="Helical" evidence="5">
    <location>
        <begin position="12"/>
        <end position="32"/>
    </location>
</feature>
<feature type="domain" description="Histidine kinase" evidence="6">
    <location>
        <begin position="324"/>
        <end position="431"/>
    </location>
</feature>
<dbReference type="GO" id="GO:0000155">
    <property type="term" value="F:phosphorelay sensor kinase activity"/>
    <property type="evidence" value="ECO:0007669"/>
    <property type="project" value="InterPro"/>
</dbReference>
<accession>A0AB38A6R1</accession>
<evidence type="ECO:0000256" key="1">
    <source>
        <dbReference type="ARBA" id="ARBA00000085"/>
    </source>
</evidence>
<dbReference type="InterPro" id="IPR003018">
    <property type="entry name" value="GAF"/>
</dbReference>
<dbReference type="InterPro" id="IPR005467">
    <property type="entry name" value="His_kinase_dom"/>
</dbReference>
<dbReference type="Gene3D" id="3.30.565.10">
    <property type="entry name" value="Histidine kinase-like ATPase, C-terminal domain"/>
    <property type="match status" value="1"/>
</dbReference>
<dbReference type="Proteomes" id="UP000183687">
    <property type="component" value="Unassembled WGS sequence"/>
</dbReference>
<evidence type="ECO:0000256" key="2">
    <source>
        <dbReference type="ARBA" id="ARBA00012438"/>
    </source>
</evidence>
<evidence type="ECO:0000256" key="5">
    <source>
        <dbReference type="SAM" id="Phobius"/>
    </source>
</evidence>
<dbReference type="AlphaFoldDB" id="A0AB38A6R1"/>
<dbReference type="Pfam" id="PF13492">
    <property type="entry name" value="GAF_3"/>
    <property type="match status" value="1"/>
</dbReference>
<dbReference type="InterPro" id="IPR036890">
    <property type="entry name" value="HATPase_C_sf"/>
</dbReference>
<dbReference type="InterPro" id="IPR003594">
    <property type="entry name" value="HATPase_dom"/>
</dbReference>
<organism evidence="7 8">
    <name type="scientific">Atopobium minutum</name>
    <dbReference type="NCBI Taxonomy" id="1381"/>
    <lineage>
        <taxon>Bacteria</taxon>
        <taxon>Bacillati</taxon>
        <taxon>Actinomycetota</taxon>
        <taxon>Coriobacteriia</taxon>
        <taxon>Coriobacteriales</taxon>
        <taxon>Atopobiaceae</taxon>
        <taxon>Atopobium</taxon>
    </lineage>
</organism>